<dbReference type="PANTHER" id="PTHR32015:SF1">
    <property type="entry name" value="LIPASE"/>
    <property type="match status" value="1"/>
</dbReference>
<dbReference type="Gene3D" id="3.40.50.1820">
    <property type="entry name" value="alpha/beta hydrolase"/>
    <property type="match status" value="1"/>
</dbReference>
<dbReference type="AlphaFoldDB" id="A0A964XP58"/>
<reference evidence="2" key="1">
    <citation type="submission" date="2020-01" db="EMBL/GenBank/DDBJ databases">
        <title>Whole-genome analyses of novel actinobacteria.</title>
        <authorList>
            <person name="Sahin N."/>
        </authorList>
    </citation>
    <scope>NUCLEOTIDE SEQUENCE</scope>
    <source>
        <strain evidence="2">YC537</strain>
    </source>
</reference>
<dbReference type="GO" id="GO:0016298">
    <property type="term" value="F:lipase activity"/>
    <property type="evidence" value="ECO:0007669"/>
    <property type="project" value="TreeGrafter"/>
</dbReference>
<keyword evidence="2" id="KW-0378">Hydrolase</keyword>
<dbReference type="EMBL" id="JAAAHS010000260">
    <property type="protein sequence ID" value="NBE54891.1"/>
    <property type="molecule type" value="Genomic_DNA"/>
</dbReference>
<feature type="chain" id="PRO_5038601629" evidence="1">
    <location>
        <begin position="37"/>
        <end position="255"/>
    </location>
</feature>
<keyword evidence="1" id="KW-0732">Signal</keyword>
<dbReference type="OrthoDB" id="8871309at2"/>
<dbReference type="InterPro" id="IPR002918">
    <property type="entry name" value="Lipase_EstA/Esterase_EstB"/>
</dbReference>
<protein>
    <submittedName>
        <fullName evidence="2">Alpha/beta hydrolase</fullName>
    </submittedName>
</protein>
<dbReference type="Pfam" id="PF01674">
    <property type="entry name" value="Lipase_2"/>
    <property type="match status" value="1"/>
</dbReference>
<dbReference type="SUPFAM" id="SSF53474">
    <property type="entry name" value="alpha/beta-Hydrolases"/>
    <property type="match status" value="1"/>
</dbReference>
<name>A0A964XP58_9ACTN</name>
<evidence type="ECO:0000313" key="3">
    <source>
        <dbReference type="Proteomes" id="UP000598297"/>
    </source>
</evidence>
<feature type="signal peptide" evidence="1">
    <location>
        <begin position="1"/>
        <end position="36"/>
    </location>
</feature>
<dbReference type="GO" id="GO:0016042">
    <property type="term" value="P:lipid catabolic process"/>
    <property type="evidence" value="ECO:0007669"/>
    <property type="project" value="InterPro"/>
</dbReference>
<evidence type="ECO:0000256" key="1">
    <source>
        <dbReference type="SAM" id="SignalP"/>
    </source>
</evidence>
<evidence type="ECO:0000313" key="2">
    <source>
        <dbReference type="EMBL" id="NBE54891.1"/>
    </source>
</evidence>
<dbReference type="RefSeq" id="WP_161702140.1">
    <property type="nucleotide sequence ID" value="NZ_JAAAHS010000260.1"/>
</dbReference>
<organism evidence="2 3">
    <name type="scientific">Streptomyces boluensis</name>
    <dbReference type="NCBI Taxonomy" id="1775135"/>
    <lineage>
        <taxon>Bacteria</taxon>
        <taxon>Bacillati</taxon>
        <taxon>Actinomycetota</taxon>
        <taxon>Actinomycetes</taxon>
        <taxon>Kitasatosporales</taxon>
        <taxon>Streptomycetaceae</taxon>
        <taxon>Streptomyces</taxon>
    </lineage>
</organism>
<keyword evidence="3" id="KW-1185">Reference proteome</keyword>
<dbReference type="InterPro" id="IPR029058">
    <property type="entry name" value="AB_hydrolase_fold"/>
</dbReference>
<dbReference type="PANTHER" id="PTHR32015">
    <property type="entry name" value="FASTING INDUCED LIPASE"/>
    <property type="match status" value="1"/>
</dbReference>
<dbReference type="Proteomes" id="UP000598297">
    <property type="component" value="Unassembled WGS sequence"/>
</dbReference>
<gene>
    <name evidence="2" type="ORF">GUY60_26385</name>
</gene>
<sequence length="255" mass="26795">MIHPGVAIRPARSLVDQQVINALLMKSALAAGVALASVVGTAGASSSTAAAPEPARDPIVFVHGLGGSAADWSTFGKWFEGDGYDSTPMFAVTLPSGQRNAQNAQVIKQAVEQLKADTGAAKIDIVAFSMGNLSSRYYLKNLGGTANVDDFAGIAGPNHGVNTQLTAMCAFGAFLAPDACETWSGSEFIRALNEGDETPRDVNYATWRSAADGVIVPSESTILEGADNRLVPGDLRHTDLIQDHGVYTEVRDFVR</sequence>
<proteinExistence type="predicted"/>
<comment type="caution">
    <text evidence="2">The sequence shown here is derived from an EMBL/GenBank/DDBJ whole genome shotgun (WGS) entry which is preliminary data.</text>
</comment>
<accession>A0A964XP58</accession>